<proteinExistence type="predicted"/>
<accession>A0A0K1E6A1</accession>
<dbReference type="PROSITE" id="PS51257">
    <property type="entry name" value="PROKAR_LIPOPROTEIN"/>
    <property type="match status" value="1"/>
</dbReference>
<dbReference type="EMBL" id="CP012159">
    <property type="protein sequence ID" value="AKT36384.1"/>
    <property type="molecule type" value="Genomic_DNA"/>
</dbReference>
<keyword evidence="3" id="KW-1185">Reference proteome</keyword>
<organism evidence="2 3">
    <name type="scientific">Chondromyces crocatus</name>
    <dbReference type="NCBI Taxonomy" id="52"/>
    <lineage>
        <taxon>Bacteria</taxon>
        <taxon>Pseudomonadati</taxon>
        <taxon>Myxococcota</taxon>
        <taxon>Polyangia</taxon>
        <taxon>Polyangiales</taxon>
        <taxon>Polyangiaceae</taxon>
        <taxon>Chondromyces</taxon>
    </lineage>
</organism>
<gene>
    <name evidence="2" type="ORF">CMC5_004970</name>
</gene>
<feature type="signal peptide" evidence="1">
    <location>
        <begin position="1"/>
        <end position="19"/>
    </location>
</feature>
<dbReference type="SUPFAM" id="SSF46626">
    <property type="entry name" value="Cytochrome c"/>
    <property type="match status" value="1"/>
</dbReference>
<dbReference type="Gene3D" id="1.10.760.10">
    <property type="entry name" value="Cytochrome c-like domain"/>
    <property type="match status" value="1"/>
</dbReference>
<dbReference type="RefSeq" id="WP_156338075.1">
    <property type="nucleotide sequence ID" value="NZ_CP012159.1"/>
</dbReference>
<dbReference type="GO" id="GO:0009055">
    <property type="term" value="F:electron transfer activity"/>
    <property type="evidence" value="ECO:0007669"/>
    <property type="project" value="InterPro"/>
</dbReference>
<reference evidence="2 3" key="1">
    <citation type="submission" date="2015-07" db="EMBL/GenBank/DDBJ databases">
        <title>Genome analysis of myxobacterium Chondromyces crocatus Cm c5 reveals a high potential for natural compound synthesis and the genetic basis for the loss of fruiting body formation.</title>
        <authorList>
            <person name="Zaburannyi N."/>
            <person name="Bunk B."/>
            <person name="Maier J."/>
            <person name="Overmann J."/>
            <person name="Mueller R."/>
        </authorList>
    </citation>
    <scope>NUCLEOTIDE SEQUENCE [LARGE SCALE GENOMIC DNA]</scope>
    <source>
        <strain evidence="2 3">Cm c5</strain>
    </source>
</reference>
<dbReference type="KEGG" id="ccro:CMC5_004970"/>
<dbReference type="Proteomes" id="UP000067626">
    <property type="component" value="Chromosome"/>
</dbReference>
<keyword evidence="1" id="KW-0732">Signal</keyword>
<dbReference type="AlphaFoldDB" id="A0A0K1E6A1"/>
<name>A0A0K1E6A1_CHOCO</name>
<dbReference type="InterPro" id="IPR036909">
    <property type="entry name" value="Cyt_c-like_dom_sf"/>
</dbReference>
<protein>
    <recommendedName>
        <fullName evidence="4">Cytochrome c domain-containing protein</fullName>
    </recommendedName>
</protein>
<evidence type="ECO:0000256" key="1">
    <source>
        <dbReference type="SAM" id="SignalP"/>
    </source>
</evidence>
<sequence length="120" mass="12216">MKSFSVQLRFGMLAVSVLALVAGCGGDDGSDGSPDPDVLVECPPDSDAQQSRGASVIANQCVTCHSTAGGSQGGLDFNNATTVKANAEKMMSEVESGAMPPGATVEKSSVDDLRVYLSCL</sequence>
<dbReference type="OrthoDB" id="5520941at2"/>
<evidence type="ECO:0000313" key="3">
    <source>
        <dbReference type="Proteomes" id="UP000067626"/>
    </source>
</evidence>
<evidence type="ECO:0008006" key="4">
    <source>
        <dbReference type="Google" id="ProtNLM"/>
    </source>
</evidence>
<evidence type="ECO:0000313" key="2">
    <source>
        <dbReference type="EMBL" id="AKT36384.1"/>
    </source>
</evidence>
<feature type="chain" id="PRO_5005458940" description="Cytochrome c domain-containing protein" evidence="1">
    <location>
        <begin position="20"/>
        <end position="120"/>
    </location>
</feature>
<dbReference type="GO" id="GO:0020037">
    <property type="term" value="F:heme binding"/>
    <property type="evidence" value="ECO:0007669"/>
    <property type="project" value="InterPro"/>
</dbReference>